<name>A0AAF0Z9D2_9CHRO</name>
<protein>
    <submittedName>
        <fullName evidence="1">Uncharacterized protein</fullName>
    </submittedName>
</protein>
<dbReference type="AlphaFoldDB" id="A0AAF0Z9D2"/>
<sequence>MRTELNNIESLERALSDLEAIAVLLVDVLDRYHLPSELGRSQYYLDFVIERLENELEEIKFNRFVA</sequence>
<dbReference type="RefSeq" id="WP_320000956.1">
    <property type="nucleotide sequence ID" value="NZ_CP138348.1"/>
</dbReference>
<gene>
    <name evidence="1" type="ORF">SAY89_11060</name>
</gene>
<dbReference type="EMBL" id="CP138348">
    <property type="protein sequence ID" value="WPF87345.1"/>
    <property type="molecule type" value="Genomic_DNA"/>
</dbReference>
<reference evidence="1" key="1">
    <citation type="submission" date="2023-11" db="EMBL/GenBank/DDBJ databases">
        <title>Genome sequence of Cyanobacterium aponinum BCRC AL20115.</title>
        <authorList>
            <person name="Chang H.-Y."/>
            <person name="Lin K.-M."/>
            <person name="Hsueh H.-T."/>
            <person name="Chu H.-A."/>
            <person name="Kuo C.-H."/>
        </authorList>
    </citation>
    <scope>NUCLEOTIDE SEQUENCE</scope>
    <source>
        <strain evidence="1">AL20115</strain>
    </source>
</reference>
<accession>A0AAF0Z9D2</accession>
<evidence type="ECO:0000313" key="1">
    <source>
        <dbReference type="EMBL" id="WPF87345.1"/>
    </source>
</evidence>
<organism evidence="1">
    <name type="scientific">Cyanobacterium aponinum AL20115</name>
    <dbReference type="NCBI Taxonomy" id="3090662"/>
    <lineage>
        <taxon>Bacteria</taxon>
        <taxon>Bacillati</taxon>
        <taxon>Cyanobacteriota</taxon>
        <taxon>Cyanophyceae</taxon>
        <taxon>Oscillatoriophycideae</taxon>
        <taxon>Chroococcales</taxon>
        <taxon>Geminocystaceae</taxon>
        <taxon>Cyanobacterium</taxon>
    </lineage>
</organism>
<proteinExistence type="predicted"/>